<evidence type="ECO:0000313" key="10">
    <source>
        <dbReference type="Proteomes" id="UP000275267"/>
    </source>
</evidence>
<comment type="subcellular location">
    <subcellularLocation>
        <location evidence="1">Endomembrane system</location>
        <topology evidence="1">Multi-pass membrane protein</topology>
    </subcellularLocation>
</comment>
<protein>
    <submittedName>
        <fullName evidence="9">Uncharacterized protein</fullName>
    </submittedName>
</protein>
<comment type="caution">
    <text evidence="9">The sequence shown here is derived from an EMBL/GenBank/DDBJ whole genome shotgun (WGS) entry which is preliminary data.</text>
</comment>
<dbReference type="InterPro" id="IPR009606">
    <property type="entry name" value="DEAL/Modifying_wall_lignin1/2"/>
</dbReference>
<evidence type="ECO:0000313" key="9">
    <source>
        <dbReference type="EMBL" id="RLN00094.1"/>
    </source>
</evidence>
<keyword evidence="4 8" id="KW-1133">Transmembrane helix</keyword>
<sequence length="227" mass="23123">MGSMEAAVTVLLIFVVGMFGVTSAVLGFIAEAKKLTPDDIHVSGRECVYPANPAHALAVCAIILLAVAQIVASVAGGCCRPGGGASKSTRRVVGVVVSILSWIMAVIAAVFYWRGAKLNAPGTRDATFVGAFYEKCLVIRGGVFVRAAVLSLVATSLAIKSCVLLRAPAAKDAPAVEGAAAGEPRPHGQHPPEAGVAVGLPQWPAQGNGQAPYPQPAAAEGYGQARV</sequence>
<evidence type="ECO:0000256" key="3">
    <source>
        <dbReference type="ARBA" id="ARBA00022729"/>
    </source>
</evidence>
<dbReference type="InterPro" id="IPR052222">
    <property type="entry name" value="DESIGUAL"/>
</dbReference>
<evidence type="ECO:0000256" key="2">
    <source>
        <dbReference type="ARBA" id="ARBA00022692"/>
    </source>
</evidence>
<dbReference type="AlphaFoldDB" id="A0A3L6RBW3"/>
<name>A0A3L6RBW3_PANMI</name>
<dbReference type="STRING" id="4540.A0A3L6RBW3"/>
<dbReference type="GO" id="GO:0012505">
    <property type="term" value="C:endomembrane system"/>
    <property type="evidence" value="ECO:0007669"/>
    <property type="project" value="UniProtKB-SubCell"/>
</dbReference>
<dbReference type="OrthoDB" id="693611at2759"/>
<evidence type="ECO:0000256" key="4">
    <source>
        <dbReference type="ARBA" id="ARBA00022989"/>
    </source>
</evidence>
<reference evidence="10" key="1">
    <citation type="journal article" date="2019" name="Nat. Commun.">
        <title>The genome of broomcorn millet.</title>
        <authorList>
            <person name="Zou C."/>
            <person name="Miki D."/>
            <person name="Li D."/>
            <person name="Tang Q."/>
            <person name="Xiao L."/>
            <person name="Rajput S."/>
            <person name="Deng P."/>
            <person name="Jia W."/>
            <person name="Huang R."/>
            <person name="Zhang M."/>
            <person name="Sun Y."/>
            <person name="Hu J."/>
            <person name="Fu X."/>
            <person name="Schnable P.S."/>
            <person name="Li F."/>
            <person name="Zhang H."/>
            <person name="Feng B."/>
            <person name="Zhu X."/>
            <person name="Liu R."/>
            <person name="Schnable J.C."/>
            <person name="Zhu J.-K."/>
            <person name="Zhang H."/>
        </authorList>
    </citation>
    <scope>NUCLEOTIDE SEQUENCE [LARGE SCALE GENOMIC DNA]</scope>
</reference>
<dbReference type="PANTHER" id="PTHR31769">
    <property type="entry name" value="OS07G0462200 PROTEIN-RELATED"/>
    <property type="match status" value="1"/>
</dbReference>
<feature type="transmembrane region" description="Helical" evidence="8">
    <location>
        <begin position="137"/>
        <end position="159"/>
    </location>
</feature>
<accession>A0A3L6RBW3</accession>
<evidence type="ECO:0000256" key="5">
    <source>
        <dbReference type="ARBA" id="ARBA00023136"/>
    </source>
</evidence>
<keyword evidence="3" id="KW-0732">Signal</keyword>
<feature type="transmembrane region" description="Helical" evidence="8">
    <location>
        <begin position="91"/>
        <end position="113"/>
    </location>
</feature>
<keyword evidence="2 8" id="KW-0812">Transmembrane</keyword>
<keyword evidence="10" id="KW-1185">Reference proteome</keyword>
<evidence type="ECO:0000256" key="6">
    <source>
        <dbReference type="ARBA" id="ARBA00029467"/>
    </source>
</evidence>
<comment type="similarity">
    <text evidence="6">Belongs to the DESIGUAL family.</text>
</comment>
<dbReference type="EMBL" id="PQIB02000009">
    <property type="protein sequence ID" value="RLN00094.1"/>
    <property type="molecule type" value="Genomic_DNA"/>
</dbReference>
<dbReference type="Proteomes" id="UP000275267">
    <property type="component" value="Unassembled WGS sequence"/>
</dbReference>
<organism evidence="9 10">
    <name type="scientific">Panicum miliaceum</name>
    <name type="common">Proso millet</name>
    <name type="synonym">Broomcorn millet</name>
    <dbReference type="NCBI Taxonomy" id="4540"/>
    <lineage>
        <taxon>Eukaryota</taxon>
        <taxon>Viridiplantae</taxon>
        <taxon>Streptophyta</taxon>
        <taxon>Embryophyta</taxon>
        <taxon>Tracheophyta</taxon>
        <taxon>Spermatophyta</taxon>
        <taxon>Magnoliopsida</taxon>
        <taxon>Liliopsida</taxon>
        <taxon>Poales</taxon>
        <taxon>Poaceae</taxon>
        <taxon>PACMAD clade</taxon>
        <taxon>Panicoideae</taxon>
        <taxon>Panicodae</taxon>
        <taxon>Paniceae</taxon>
        <taxon>Panicinae</taxon>
        <taxon>Panicum</taxon>
        <taxon>Panicum sect. Panicum</taxon>
    </lineage>
</organism>
<feature type="region of interest" description="Disordered" evidence="7">
    <location>
        <begin position="176"/>
        <end position="227"/>
    </location>
</feature>
<dbReference type="Pfam" id="PF06749">
    <property type="entry name" value="DUF1218"/>
    <property type="match status" value="1"/>
</dbReference>
<evidence type="ECO:0000256" key="7">
    <source>
        <dbReference type="SAM" id="MobiDB-lite"/>
    </source>
</evidence>
<gene>
    <name evidence="9" type="ORF">C2845_PM06G20660</name>
</gene>
<feature type="transmembrane region" description="Helical" evidence="8">
    <location>
        <begin position="56"/>
        <end position="79"/>
    </location>
</feature>
<proteinExistence type="inferred from homology"/>
<evidence type="ECO:0000256" key="8">
    <source>
        <dbReference type="SAM" id="Phobius"/>
    </source>
</evidence>
<keyword evidence="5 8" id="KW-0472">Membrane</keyword>
<evidence type="ECO:0000256" key="1">
    <source>
        <dbReference type="ARBA" id="ARBA00004127"/>
    </source>
</evidence>